<organism evidence="1">
    <name type="scientific">virus sp. ctSf81</name>
    <dbReference type="NCBI Taxonomy" id="2826803"/>
    <lineage>
        <taxon>Viruses</taxon>
    </lineage>
</organism>
<accession>A0A8S5NDV2</accession>
<name>A0A8S5NDV2_9VIRU</name>
<evidence type="ECO:0000313" key="1">
    <source>
        <dbReference type="EMBL" id="DAD92442.1"/>
    </source>
</evidence>
<proteinExistence type="predicted"/>
<reference evidence="1" key="1">
    <citation type="journal article" date="2021" name="Proc. Natl. Acad. Sci. U.S.A.">
        <title>A Catalog of Tens of Thousands of Viruses from Human Metagenomes Reveals Hidden Associations with Chronic Diseases.</title>
        <authorList>
            <person name="Tisza M.J."/>
            <person name="Buck C.B."/>
        </authorList>
    </citation>
    <scope>NUCLEOTIDE SEQUENCE</scope>
    <source>
        <strain evidence="1">CtSf81</strain>
    </source>
</reference>
<dbReference type="EMBL" id="BK015135">
    <property type="protein sequence ID" value="DAD92442.1"/>
    <property type="molecule type" value="Genomic_DNA"/>
</dbReference>
<sequence length="55" mass="6353">MASQTPFYHLPLYETGDLADLRDGYNAAMRTLDRVIHQLKVQEEINHPTNLRKGN</sequence>
<protein>
    <submittedName>
        <fullName evidence="1">Uncharacterized protein</fullName>
    </submittedName>
</protein>